<keyword evidence="7" id="KW-0326">Glycosidase</keyword>
<keyword evidence="6" id="KW-0378">Hydrolase</keyword>
<organism evidence="9 10">
    <name type="scientific">Glaciibacter psychrotolerans</name>
    <dbReference type="NCBI Taxonomy" id="670054"/>
    <lineage>
        <taxon>Bacteria</taxon>
        <taxon>Bacillati</taxon>
        <taxon>Actinomycetota</taxon>
        <taxon>Actinomycetes</taxon>
        <taxon>Micrococcales</taxon>
        <taxon>Microbacteriaceae</taxon>
        <taxon>Glaciibacter</taxon>
    </lineage>
</organism>
<evidence type="ECO:0000259" key="8">
    <source>
        <dbReference type="Pfam" id="PF00150"/>
    </source>
</evidence>
<evidence type="ECO:0000256" key="1">
    <source>
        <dbReference type="ARBA" id="ARBA00001678"/>
    </source>
</evidence>
<proteinExistence type="predicted"/>
<name>A0A7Z0EGJ0_9MICO</name>
<protein>
    <recommendedName>
        <fullName evidence="3">mannan endo-1,4-beta-mannosidase</fullName>
        <ecNumber evidence="3">3.2.1.78</ecNumber>
    </recommendedName>
</protein>
<dbReference type="InterPro" id="IPR029062">
    <property type="entry name" value="Class_I_gatase-like"/>
</dbReference>
<dbReference type="Gene3D" id="3.40.50.880">
    <property type="match status" value="1"/>
</dbReference>
<evidence type="ECO:0000256" key="7">
    <source>
        <dbReference type="ARBA" id="ARBA00023295"/>
    </source>
</evidence>
<comment type="catalytic activity">
    <reaction evidence="1">
        <text>Random hydrolysis of (1-&gt;4)-beta-D-mannosidic linkages in mannans, galactomannans and glucomannans.</text>
        <dbReference type="EC" id="3.2.1.78"/>
    </reaction>
</comment>
<dbReference type="EMBL" id="JACCFM010000001">
    <property type="protein sequence ID" value="NYJ20504.1"/>
    <property type="molecule type" value="Genomic_DNA"/>
</dbReference>
<dbReference type="EC" id="3.2.1.78" evidence="3"/>
<evidence type="ECO:0000256" key="2">
    <source>
        <dbReference type="ARBA" id="ARBA00004613"/>
    </source>
</evidence>
<dbReference type="InterPro" id="IPR001547">
    <property type="entry name" value="Glyco_hydro_5"/>
</dbReference>
<evidence type="ECO:0000256" key="4">
    <source>
        <dbReference type="ARBA" id="ARBA00022525"/>
    </source>
</evidence>
<comment type="caution">
    <text evidence="9">The sequence shown here is derived from an EMBL/GenBank/DDBJ whole genome shotgun (WGS) entry which is preliminary data.</text>
</comment>
<keyword evidence="10" id="KW-1185">Reference proteome</keyword>
<dbReference type="GO" id="GO:0005576">
    <property type="term" value="C:extracellular region"/>
    <property type="evidence" value="ECO:0007669"/>
    <property type="project" value="UniProtKB-SubCell"/>
</dbReference>
<evidence type="ECO:0000256" key="6">
    <source>
        <dbReference type="ARBA" id="ARBA00022801"/>
    </source>
</evidence>
<gene>
    <name evidence="9" type="ORF">HNR05_002295</name>
</gene>
<evidence type="ECO:0000313" key="10">
    <source>
        <dbReference type="Proteomes" id="UP000537260"/>
    </source>
</evidence>
<dbReference type="InterPro" id="IPR045053">
    <property type="entry name" value="MAN-like"/>
</dbReference>
<feature type="domain" description="Glycoside hydrolase family 5" evidence="8">
    <location>
        <begin position="53"/>
        <end position="310"/>
    </location>
</feature>
<dbReference type="AlphaFoldDB" id="A0A7Z0EGJ0"/>
<evidence type="ECO:0000313" key="9">
    <source>
        <dbReference type="EMBL" id="NYJ20504.1"/>
    </source>
</evidence>
<dbReference type="PANTHER" id="PTHR31451">
    <property type="match status" value="1"/>
</dbReference>
<dbReference type="GO" id="GO:0000272">
    <property type="term" value="P:polysaccharide catabolic process"/>
    <property type="evidence" value="ECO:0007669"/>
    <property type="project" value="InterPro"/>
</dbReference>
<dbReference type="Proteomes" id="UP000537260">
    <property type="component" value="Unassembled WGS sequence"/>
</dbReference>
<comment type="subcellular location">
    <subcellularLocation>
        <location evidence="2">Secreted</location>
    </subcellularLocation>
</comment>
<keyword evidence="4" id="KW-0964">Secreted</keyword>
<evidence type="ECO:0000256" key="3">
    <source>
        <dbReference type="ARBA" id="ARBA00012706"/>
    </source>
</evidence>
<dbReference type="Pfam" id="PF00150">
    <property type="entry name" value="Cellulase"/>
    <property type="match status" value="1"/>
</dbReference>
<evidence type="ECO:0000256" key="5">
    <source>
        <dbReference type="ARBA" id="ARBA00022729"/>
    </source>
</evidence>
<accession>A0A7Z0EGJ0</accession>
<dbReference type="RefSeq" id="WP_179579109.1">
    <property type="nucleotide sequence ID" value="NZ_JACCFM010000001.1"/>
</dbReference>
<sequence length="701" mass="76076">MNDAHKPAPSVVVHHEGSHYLRAGNVPYVPVGAHYVPPSGPDWPWRVGAADFDQSFRAMAAAGMNTVRIDLIWAAIEPAPGCMDEAHLQVIDSLFDAAERHGLTLHPALFVGGEVGDAYWDLPWASGRNPHSDEELLVLQERHAGVLARRWRDRPSLVAWDLTDEPPFWLFAEDTSDDQARAWTARIVAAIRAEDPEHLITVGTASQEVDHGPFRADVIAPLLDFSCVHPYAIYSPELYPDRLLSTRMTHSAAFETALAAGAGRKVMVHEFGASSNQFDPDAIAAYDRLLCWSSFGRGAIGFYAWCWTDAEPAAYSRAPYVRMPHETQFGVTEHDGTPRPRLGALSDLARTLGEIDLDAFASNGPMTDAFVPVPHEYVHPYGEESYGLSSMPAGPYLPAERAWYPNRDVKPLVRGWLNSFVLGARAGLTIDFCREQLDARWPELPVALVPAPLTTTTNSLLHVRTTFWSEAHTYVQGGGTLYLSCSAESAVQDLEALSGVSIVDRAPVHDTVILTFVQSIGKVTAGTEIRIPAGSADLHLRGVLFKATDAIVLAVDQDGRPALTMAKRGEGHTITCAYPIELLLAATPDAHSPDDSSWLIYSVIREISGTGEPRGIDHPDVTTSLLTGPSGGLLCITNHSGTDISDVVHLPATATGARQVFPPIHHSEIDSPSAIVGAHSALIISWRTTAEEQQREGNSTS</sequence>
<reference evidence="9 10" key="1">
    <citation type="submission" date="2020-07" db="EMBL/GenBank/DDBJ databases">
        <title>Sequencing the genomes of 1000 actinobacteria strains.</title>
        <authorList>
            <person name="Klenk H.-P."/>
        </authorList>
    </citation>
    <scope>NUCLEOTIDE SEQUENCE [LARGE SCALE GENOMIC DNA]</scope>
    <source>
        <strain evidence="9 10">LI1</strain>
    </source>
</reference>
<dbReference type="Gene3D" id="3.20.20.80">
    <property type="entry name" value="Glycosidases"/>
    <property type="match status" value="1"/>
</dbReference>
<dbReference type="GO" id="GO:0016985">
    <property type="term" value="F:mannan endo-1,4-beta-mannosidase activity"/>
    <property type="evidence" value="ECO:0007669"/>
    <property type="project" value="TreeGrafter"/>
</dbReference>
<keyword evidence="5" id="KW-0732">Signal</keyword>
<dbReference type="SUPFAM" id="SSF51445">
    <property type="entry name" value="(Trans)glycosidases"/>
    <property type="match status" value="1"/>
</dbReference>
<dbReference type="PANTHER" id="PTHR31451:SF39">
    <property type="entry name" value="MANNAN ENDO-1,4-BETA-MANNOSIDASE 1"/>
    <property type="match status" value="1"/>
</dbReference>
<dbReference type="InterPro" id="IPR017853">
    <property type="entry name" value="GH"/>
</dbReference>